<dbReference type="RefSeq" id="WP_091530928.1">
    <property type="nucleotide sequence ID" value="NZ_LT629772.1"/>
</dbReference>
<organism evidence="3 4">
    <name type="scientific">Microlunatus soli</name>
    <dbReference type="NCBI Taxonomy" id="630515"/>
    <lineage>
        <taxon>Bacteria</taxon>
        <taxon>Bacillati</taxon>
        <taxon>Actinomycetota</taxon>
        <taxon>Actinomycetes</taxon>
        <taxon>Propionibacteriales</taxon>
        <taxon>Propionibacteriaceae</taxon>
        <taxon>Microlunatus</taxon>
    </lineage>
</organism>
<evidence type="ECO:0000313" key="4">
    <source>
        <dbReference type="Proteomes" id="UP000199103"/>
    </source>
</evidence>
<dbReference type="STRING" id="630515.SAMN04489812_5951"/>
<gene>
    <name evidence="3" type="ORF">SAMN04489812_5951</name>
</gene>
<evidence type="ECO:0000256" key="1">
    <source>
        <dbReference type="SAM" id="MobiDB-lite"/>
    </source>
</evidence>
<sequence length="116" mass="11365">MRFTFRTGVATAFATAALLGGGISTAYGGEINGNGQPPGGEGLGAAHAHSICAYSGLEDGEGAGFPGPGNAPPQNWGHSKGAFGATPAERKASGFQPGDSCNGHTGFLVNPPPGEP</sequence>
<dbReference type="AlphaFoldDB" id="A0A1H2AHS7"/>
<protein>
    <submittedName>
        <fullName evidence="3">Uncharacterized protein</fullName>
    </submittedName>
</protein>
<evidence type="ECO:0000313" key="3">
    <source>
        <dbReference type="EMBL" id="SDT45523.1"/>
    </source>
</evidence>
<accession>A0A1H2AHS7</accession>
<feature type="chain" id="PRO_5009268862" evidence="2">
    <location>
        <begin position="27"/>
        <end position="116"/>
    </location>
</feature>
<keyword evidence="2" id="KW-0732">Signal</keyword>
<dbReference type="EMBL" id="LT629772">
    <property type="protein sequence ID" value="SDT45523.1"/>
    <property type="molecule type" value="Genomic_DNA"/>
</dbReference>
<dbReference type="Proteomes" id="UP000199103">
    <property type="component" value="Chromosome I"/>
</dbReference>
<feature type="signal peptide" evidence="2">
    <location>
        <begin position="1"/>
        <end position="26"/>
    </location>
</feature>
<keyword evidence="4" id="KW-1185">Reference proteome</keyword>
<feature type="region of interest" description="Disordered" evidence="1">
    <location>
        <begin position="59"/>
        <end position="116"/>
    </location>
</feature>
<evidence type="ECO:0000256" key="2">
    <source>
        <dbReference type="SAM" id="SignalP"/>
    </source>
</evidence>
<dbReference type="OrthoDB" id="4870637at2"/>
<name>A0A1H2AHS7_9ACTN</name>
<proteinExistence type="predicted"/>
<reference evidence="3 4" key="1">
    <citation type="submission" date="2016-10" db="EMBL/GenBank/DDBJ databases">
        <authorList>
            <person name="de Groot N.N."/>
        </authorList>
    </citation>
    <scope>NUCLEOTIDE SEQUENCE [LARGE SCALE GENOMIC DNA]</scope>
    <source>
        <strain evidence="3 4">DSM 21800</strain>
    </source>
</reference>